<reference evidence="4 5" key="1">
    <citation type="journal article" date="2013" name="Genome Announc.">
        <title>Genome Sequence of the Sulfate-Reducing Bacterium Desulfotomaculum hydrothermale Lam5(T).</title>
        <authorList>
            <person name="Amin O."/>
            <person name="Fardeau M.L."/>
            <person name="Valette O."/>
            <person name="Hirschler-Rea A."/>
            <person name="Barbe V."/>
            <person name="Medigue C."/>
            <person name="Vacherie B."/>
            <person name="Ollivier B."/>
            <person name="Bertin P.N."/>
            <person name="Dolla A."/>
        </authorList>
    </citation>
    <scope>NUCLEOTIDE SEQUENCE [LARGE SCALE GENOMIC DNA]</scope>
    <source>
        <strain evidence="5">Lam5 / DSM 18033</strain>
    </source>
</reference>
<evidence type="ECO:0000313" key="5">
    <source>
        <dbReference type="Proteomes" id="UP000009315"/>
    </source>
</evidence>
<comment type="caution">
    <text evidence="4">The sequence shown here is derived from an EMBL/GenBank/DDBJ whole genome shotgun (WGS) entry which is preliminary data.</text>
</comment>
<feature type="region of interest" description="Disordered" evidence="1">
    <location>
        <begin position="68"/>
        <end position="117"/>
    </location>
</feature>
<dbReference type="OrthoDB" id="1786111at2"/>
<dbReference type="eggNOG" id="COG4942">
    <property type="taxonomic scope" value="Bacteria"/>
</dbReference>
<dbReference type="RefSeq" id="WP_008411857.1">
    <property type="nucleotide sequence ID" value="NZ_CAOS01000010.1"/>
</dbReference>
<dbReference type="EMBL" id="CAOS01000010">
    <property type="protein sequence ID" value="CCO08439.1"/>
    <property type="molecule type" value="Genomic_DNA"/>
</dbReference>
<evidence type="ECO:0000259" key="3">
    <source>
        <dbReference type="Pfam" id="PF01551"/>
    </source>
</evidence>
<sequence length="246" mass="26414">MWPFDNNLRNRLRNQDLVNKYRQWLKKWFFKGNKVNPFTLLGVMLAAFLIGGGIYAWQAGPARPVVQPPTPVNQVINQDNGTAAGRSTPPAAAPAGPAAGQPAATPPAPSEPAVNPADMVKPVLGHALTGVGMNYSEVYRDYRYHTGVALAADPGSEVKAALPGTVTLVVSGDNNTKTVTVNHGNGWQTAYSGLAEVRVKAGQQLAPNQVIGTLGRHSQANGLRENHLYFKVTCNGRPVDPNIYWK</sequence>
<gene>
    <name evidence="4" type="ORF">DESHY_30129</name>
</gene>
<dbReference type="Proteomes" id="UP000009315">
    <property type="component" value="Unassembled WGS sequence"/>
</dbReference>
<protein>
    <submittedName>
        <fullName evidence="4">Peptidase M23B</fullName>
    </submittedName>
</protein>
<keyword evidence="2" id="KW-0472">Membrane</keyword>
<evidence type="ECO:0000256" key="2">
    <source>
        <dbReference type="SAM" id="Phobius"/>
    </source>
</evidence>
<dbReference type="InterPro" id="IPR050570">
    <property type="entry name" value="Cell_wall_metabolism_enzyme"/>
</dbReference>
<dbReference type="STRING" id="1121428.DESHY_30129"/>
<dbReference type="Gene3D" id="2.70.70.10">
    <property type="entry name" value="Glucose Permease (Domain IIA)"/>
    <property type="match status" value="1"/>
</dbReference>
<keyword evidence="2" id="KW-1133">Transmembrane helix</keyword>
<dbReference type="InterPro" id="IPR016047">
    <property type="entry name" value="M23ase_b-sheet_dom"/>
</dbReference>
<feature type="compositionally biased region" description="Low complexity" evidence="1">
    <location>
        <begin position="72"/>
        <end position="103"/>
    </location>
</feature>
<dbReference type="SUPFAM" id="SSF51261">
    <property type="entry name" value="Duplicated hybrid motif"/>
    <property type="match status" value="1"/>
</dbReference>
<feature type="domain" description="M23ase beta-sheet core" evidence="3">
    <location>
        <begin position="144"/>
        <end position="241"/>
    </location>
</feature>
<evidence type="ECO:0000256" key="1">
    <source>
        <dbReference type="SAM" id="MobiDB-lite"/>
    </source>
</evidence>
<name>K8DZF7_9FIRM</name>
<feature type="transmembrane region" description="Helical" evidence="2">
    <location>
        <begin position="35"/>
        <end position="57"/>
    </location>
</feature>
<dbReference type="CDD" id="cd12797">
    <property type="entry name" value="M23_peptidase"/>
    <property type="match status" value="1"/>
</dbReference>
<accession>K8DZF7</accession>
<evidence type="ECO:0000313" key="4">
    <source>
        <dbReference type="EMBL" id="CCO08439.1"/>
    </source>
</evidence>
<organism evidence="4 5">
    <name type="scientific">Desulforamulus hydrothermalis Lam5 = DSM 18033</name>
    <dbReference type="NCBI Taxonomy" id="1121428"/>
    <lineage>
        <taxon>Bacteria</taxon>
        <taxon>Bacillati</taxon>
        <taxon>Bacillota</taxon>
        <taxon>Clostridia</taxon>
        <taxon>Eubacteriales</taxon>
        <taxon>Peptococcaceae</taxon>
        <taxon>Desulforamulus</taxon>
    </lineage>
</organism>
<keyword evidence="5" id="KW-1185">Reference proteome</keyword>
<dbReference type="AlphaFoldDB" id="K8DZF7"/>
<proteinExistence type="predicted"/>
<dbReference type="PANTHER" id="PTHR21666:SF270">
    <property type="entry name" value="MUREIN HYDROLASE ACTIVATOR ENVC"/>
    <property type="match status" value="1"/>
</dbReference>
<dbReference type="InterPro" id="IPR011055">
    <property type="entry name" value="Dup_hybrid_motif"/>
</dbReference>
<dbReference type="Pfam" id="PF01551">
    <property type="entry name" value="Peptidase_M23"/>
    <property type="match status" value="1"/>
</dbReference>
<keyword evidence="2" id="KW-0812">Transmembrane</keyword>
<dbReference type="GO" id="GO:0004222">
    <property type="term" value="F:metalloendopeptidase activity"/>
    <property type="evidence" value="ECO:0007669"/>
    <property type="project" value="TreeGrafter"/>
</dbReference>
<dbReference type="PANTHER" id="PTHR21666">
    <property type="entry name" value="PEPTIDASE-RELATED"/>
    <property type="match status" value="1"/>
</dbReference>